<dbReference type="EMBL" id="AKHW03002379">
    <property type="protein sequence ID" value="KYO39062.1"/>
    <property type="molecule type" value="Genomic_DNA"/>
</dbReference>
<evidence type="ECO:0000313" key="2">
    <source>
        <dbReference type="Proteomes" id="UP000050525"/>
    </source>
</evidence>
<reference evidence="1 2" key="1">
    <citation type="journal article" date="2012" name="Genome Biol.">
        <title>Sequencing three crocodilian genomes to illuminate the evolution of archosaurs and amniotes.</title>
        <authorList>
            <person name="St John J.A."/>
            <person name="Braun E.L."/>
            <person name="Isberg S.R."/>
            <person name="Miles L.G."/>
            <person name="Chong A.Y."/>
            <person name="Gongora J."/>
            <person name="Dalzell P."/>
            <person name="Moran C."/>
            <person name="Bed'hom B."/>
            <person name="Abzhanov A."/>
            <person name="Burgess S.C."/>
            <person name="Cooksey A.M."/>
            <person name="Castoe T.A."/>
            <person name="Crawford N.G."/>
            <person name="Densmore L.D."/>
            <person name="Drew J.C."/>
            <person name="Edwards S.V."/>
            <person name="Faircloth B.C."/>
            <person name="Fujita M.K."/>
            <person name="Greenwold M.J."/>
            <person name="Hoffmann F.G."/>
            <person name="Howard J.M."/>
            <person name="Iguchi T."/>
            <person name="Janes D.E."/>
            <person name="Khan S.Y."/>
            <person name="Kohno S."/>
            <person name="de Koning A.J."/>
            <person name="Lance S.L."/>
            <person name="McCarthy F.M."/>
            <person name="McCormack J.E."/>
            <person name="Merchant M.E."/>
            <person name="Peterson D.G."/>
            <person name="Pollock D.D."/>
            <person name="Pourmand N."/>
            <person name="Raney B.J."/>
            <person name="Roessler K.A."/>
            <person name="Sanford J.R."/>
            <person name="Sawyer R.H."/>
            <person name="Schmidt C.J."/>
            <person name="Triplett E.W."/>
            <person name="Tuberville T.D."/>
            <person name="Venegas-Anaya M."/>
            <person name="Howard J.T."/>
            <person name="Jarvis E.D."/>
            <person name="Guillette L.J.Jr."/>
            <person name="Glenn T.C."/>
            <person name="Green R.E."/>
            <person name="Ray D.A."/>
        </authorList>
    </citation>
    <scope>NUCLEOTIDE SEQUENCE [LARGE SCALE GENOMIC DNA]</scope>
    <source>
        <strain evidence="1">KSC_2009_1</strain>
    </source>
</reference>
<protein>
    <submittedName>
        <fullName evidence="1">Uncharacterized protein</fullName>
    </submittedName>
</protein>
<sequence>MVLLAFSSSSSFPEGASAQVQQLHFGERHHLPAGDQTRLLDQLVTMVEECLVEEQAWYMEDIMREQERDRVDQEF</sequence>
<organism evidence="1 2">
    <name type="scientific">Alligator mississippiensis</name>
    <name type="common">American alligator</name>
    <dbReference type="NCBI Taxonomy" id="8496"/>
    <lineage>
        <taxon>Eukaryota</taxon>
        <taxon>Metazoa</taxon>
        <taxon>Chordata</taxon>
        <taxon>Craniata</taxon>
        <taxon>Vertebrata</taxon>
        <taxon>Euteleostomi</taxon>
        <taxon>Archelosauria</taxon>
        <taxon>Archosauria</taxon>
        <taxon>Crocodylia</taxon>
        <taxon>Alligatoridae</taxon>
        <taxon>Alligatorinae</taxon>
        <taxon>Alligator</taxon>
    </lineage>
</organism>
<proteinExistence type="predicted"/>
<name>A0A151NQE1_ALLMI</name>
<comment type="caution">
    <text evidence="1">The sequence shown here is derived from an EMBL/GenBank/DDBJ whole genome shotgun (WGS) entry which is preliminary data.</text>
</comment>
<gene>
    <name evidence="1" type="ORF">Y1Q_0000079</name>
</gene>
<dbReference type="Proteomes" id="UP000050525">
    <property type="component" value="Unassembled WGS sequence"/>
</dbReference>
<keyword evidence="2" id="KW-1185">Reference proteome</keyword>
<evidence type="ECO:0000313" key="1">
    <source>
        <dbReference type="EMBL" id="KYO39062.1"/>
    </source>
</evidence>
<accession>A0A151NQE1</accession>
<dbReference type="AlphaFoldDB" id="A0A151NQE1"/>